<dbReference type="EC" id="2.7.13.3" evidence="2"/>
<dbReference type="InterPro" id="IPR000014">
    <property type="entry name" value="PAS"/>
</dbReference>
<evidence type="ECO:0000259" key="9">
    <source>
        <dbReference type="PROSITE" id="PS50113"/>
    </source>
</evidence>
<dbReference type="InterPro" id="IPR005467">
    <property type="entry name" value="His_kinase_dom"/>
</dbReference>
<dbReference type="NCBIfam" id="TIGR00229">
    <property type="entry name" value="sensory_box"/>
    <property type="match status" value="3"/>
</dbReference>
<sequence length="614" mass="68040">MEIDIVQLYRDQQPDAVVLLAEDGTVAHWSGGASVLYGYEPAAALGRSFVELLVPPERCASERQLLATAFTRGDLTREVLRRREDGSLVYVLSSCRTVVQAGQSYLLCSEKDVTELKVLRLAKLIDARFGDLLESIPDGIMVSGPTGRIISVNTQAEQMFGYPPGGLRGLPLELLLPERYRRRHIDYRGGYFAQPRPRSMGAGLELFGLRQDGSEFPVEISLRPLETDEGLLVISAVRDISDRLKAERKFRGLLESAPDAMVIVDQAGIIVLVNSQAERLFGYRREALLGQPVELLIPNRFRRGHPGFRQGFFANPRPRAMGAGLELYGLRQDGSEFPVEISLSPIDTEEGMLVSSAIRDISERRDFEQMLREKNLELEAAAEAKDRFLANMSHELRTPLNAIIGFTGTLLMRLPGPLTAEQEKQLHTVSGSAKHLLSLINDLLDLAKIESGKVELRLERLCYRAVLEQAMSVLRPLAQEKGVDFTVQLPRTVQPAYTDQRALSQIILNLANNAIKFTATGGQVTLSLHQYADKGRLYHEVSVRDTGCGIATEQRETLFKAFSRLDGRDHEGTGLGLYLSQKLARLLGGLITCDSEPGRGSTFVLTLPDDCGER</sequence>
<keyword evidence="5" id="KW-0418">Kinase</keyword>
<feature type="domain" description="PAC" evidence="9">
    <location>
        <begin position="202"/>
        <end position="252"/>
    </location>
</feature>
<dbReference type="CDD" id="cd00130">
    <property type="entry name" value="PAS"/>
    <property type="match status" value="3"/>
</dbReference>
<dbReference type="InterPro" id="IPR036890">
    <property type="entry name" value="HATPase_C_sf"/>
</dbReference>
<dbReference type="InterPro" id="IPR000700">
    <property type="entry name" value="PAS-assoc_C"/>
</dbReference>
<dbReference type="Pfam" id="PF00512">
    <property type="entry name" value="HisKA"/>
    <property type="match status" value="1"/>
</dbReference>
<feature type="domain" description="Histidine kinase" evidence="7">
    <location>
        <begin position="391"/>
        <end position="611"/>
    </location>
</feature>
<accession>A0ABV8MP16</accession>
<dbReference type="PROSITE" id="PS50109">
    <property type="entry name" value="HIS_KIN"/>
    <property type="match status" value="1"/>
</dbReference>
<dbReference type="SUPFAM" id="SSF55874">
    <property type="entry name" value="ATPase domain of HSP90 chaperone/DNA topoisomerase II/histidine kinase"/>
    <property type="match status" value="1"/>
</dbReference>
<feature type="domain" description="PAS" evidence="8">
    <location>
        <begin position="246"/>
        <end position="299"/>
    </location>
</feature>
<dbReference type="PROSITE" id="PS50113">
    <property type="entry name" value="PAC"/>
    <property type="match status" value="2"/>
</dbReference>
<dbReference type="Pfam" id="PF13426">
    <property type="entry name" value="PAS_9"/>
    <property type="match status" value="2"/>
</dbReference>
<proteinExistence type="predicted"/>
<feature type="domain" description="PAS" evidence="8">
    <location>
        <begin position="125"/>
        <end position="178"/>
    </location>
</feature>
<evidence type="ECO:0000256" key="4">
    <source>
        <dbReference type="ARBA" id="ARBA00022679"/>
    </source>
</evidence>
<feature type="coiled-coil region" evidence="6">
    <location>
        <begin position="364"/>
        <end position="391"/>
    </location>
</feature>
<dbReference type="InterPro" id="IPR003594">
    <property type="entry name" value="HATPase_dom"/>
</dbReference>
<dbReference type="SUPFAM" id="SSF55785">
    <property type="entry name" value="PYP-like sensor domain (PAS domain)"/>
    <property type="match status" value="3"/>
</dbReference>
<evidence type="ECO:0000313" key="11">
    <source>
        <dbReference type="Proteomes" id="UP001595791"/>
    </source>
</evidence>
<name>A0ABV8MP16_9NEIS</name>
<evidence type="ECO:0000259" key="8">
    <source>
        <dbReference type="PROSITE" id="PS50112"/>
    </source>
</evidence>
<evidence type="ECO:0000256" key="2">
    <source>
        <dbReference type="ARBA" id="ARBA00012438"/>
    </source>
</evidence>
<dbReference type="InterPro" id="IPR035965">
    <property type="entry name" value="PAS-like_dom_sf"/>
</dbReference>
<dbReference type="PRINTS" id="PR00344">
    <property type="entry name" value="BCTRLSENSOR"/>
</dbReference>
<dbReference type="InterPro" id="IPR013767">
    <property type="entry name" value="PAS_fold"/>
</dbReference>
<gene>
    <name evidence="10" type="ORF">ACFOW7_08710</name>
</gene>
<dbReference type="SMART" id="SM00091">
    <property type="entry name" value="PAS"/>
    <property type="match status" value="3"/>
</dbReference>
<dbReference type="Gene3D" id="3.30.450.20">
    <property type="entry name" value="PAS domain"/>
    <property type="match status" value="3"/>
</dbReference>
<dbReference type="SMART" id="SM00388">
    <property type="entry name" value="HisKA"/>
    <property type="match status" value="1"/>
</dbReference>
<protein>
    <recommendedName>
        <fullName evidence="2">histidine kinase</fullName>
        <ecNumber evidence="2">2.7.13.3</ecNumber>
    </recommendedName>
</protein>
<dbReference type="Gene3D" id="3.30.565.10">
    <property type="entry name" value="Histidine kinase-like ATPase, C-terminal domain"/>
    <property type="match status" value="1"/>
</dbReference>
<evidence type="ECO:0000256" key="3">
    <source>
        <dbReference type="ARBA" id="ARBA00022553"/>
    </source>
</evidence>
<evidence type="ECO:0000256" key="5">
    <source>
        <dbReference type="ARBA" id="ARBA00022777"/>
    </source>
</evidence>
<dbReference type="CDD" id="cd16922">
    <property type="entry name" value="HATPase_EvgS-ArcB-TorS-like"/>
    <property type="match status" value="1"/>
</dbReference>
<keyword evidence="6" id="KW-0175">Coiled coil</keyword>
<dbReference type="SMART" id="SM00086">
    <property type="entry name" value="PAC"/>
    <property type="match status" value="3"/>
</dbReference>
<dbReference type="InterPro" id="IPR004358">
    <property type="entry name" value="Sig_transdc_His_kin-like_C"/>
</dbReference>
<dbReference type="EMBL" id="JBHSBU010000001">
    <property type="protein sequence ID" value="MFC4159432.1"/>
    <property type="molecule type" value="Genomic_DNA"/>
</dbReference>
<dbReference type="InterPro" id="IPR001610">
    <property type="entry name" value="PAC"/>
</dbReference>
<dbReference type="InterPro" id="IPR003661">
    <property type="entry name" value="HisK_dim/P_dom"/>
</dbReference>
<evidence type="ECO:0000313" key="10">
    <source>
        <dbReference type="EMBL" id="MFC4159432.1"/>
    </source>
</evidence>
<dbReference type="RefSeq" id="WP_378163176.1">
    <property type="nucleotide sequence ID" value="NZ_JBHSBU010000001.1"/>
</dbReference>
<evidence type="ECO:0000256" key="6">
    <source>
        <dbReference type="SAM" id="Coils"/>
    </source>
</evidence>
<dbReference type="SMART" id="SM00387">
    <property type="entry name" value="HATPase_c"/>
    <property type="match status" value="1"/>
</dbReference>
<organism evidence="10 11">
    <name type="scientific">Chitinimonas lacunae</name>
    <dbReference type="NCBI Taxonomy" id="1963018"/>
    <lineage>
        <taxon>Bacteria</taxon>
        <taxon>Pseudomonadati</taxon>
        <taxon>Pseudomonadota</taxon>
        <taxon>Betaproteobacteria</taxon>
        <taxon>Neisseriales</taxon>
        <taxon>Chitinibacteraceae</taxon>
        <taxon>Chitinimonas</taxon>
    </lineage>
</organism>
<comment type="catalytic activity">
    <reaction evidence="1">
        <text>ATP + protein L-histidine = ADP + protein N-phospho-L-histidine.</text>
        <dbReference type="EC" id="2.7.13.3"/>
    </reaction>
</comment>
<dbReference type="PROSITE" id="PS50112">
    <property type="entry name" value="PAS"/>
    <property type="match status" value="3"/>
</dbReference>
<feature type="domain" description="PAC" evidence="9">
    <location>
        <begin position="323"/>
        <end position="373"/>
    </location>
</feature>
<feature type="domain" description="PAS" evidence="8">
    <location>
        <begin position="1"/>
        <end position="73"/>
    </location>
</feature>
<dbReference type="PANTHER" id="PTHR43047:SF72">
    <property type="entry name" value="OSMOSENSING HISTIDINE PROTEIN KINASE SLN1"/>
    <property type="match status" value="1"/>
</dbReference>
<dbReference type="CDD" id="cd00082">
    <property type="entry name" value="HisKA"/>
    <property type="match status" value="1"/>
</dbReference>
<keyword evidence="3" id="KW-0597">Phosphoprotein</keyword>
<dbReference type="PANTHER" id="PTHR43047">
    <property type="entry name" value="TWO-COMPONENT HISTIDINE PROTEIN KINASE"/>
    <property type="match status" value="1"/>
</dbReference>
<evidence type="ECO:0000259" key="7">
    <source>
        <dbReference type="PROSITE" id="PS50109"/>
    </source>
</evidence>
<reference evidence="11" key="1">
    <citation type="journal article" date="2019" name="Int. J. Syst. Evol. Microbiol.">
        <title>The Global Catalogue of Microorganisms (GCM) 10K type strain sequencing project: providing services to taxonomists for standard genome sequencing and annotation.</title>
        <authorList>
            <consortium name="The Broad Institute Genomics Platform"/>
            <consortium name="The Broad Institute Genome Sequencing Center for Infectious Disease"/>
            <person name="Wu L."/>
            <person name="Ma J."/>
        </authorList>
    </citation>
    <scope>NUCLEOTIDE SEQUENCE [LARGE SCALE GENOMIC DNA]</scope>
    <source>
        <strain evidence="11">LMG 29894</strain>
    </source>
</reference>
<dbReference type="Pfam" id="PF02518">
    <property type="entry name" value="HATPase_c"/>
    <property type="match status" value="1"/>
</dbReference>
<dbReference type="Proteomes" id="UP001595791">
    <property type="component" value="Unassembled WGS sequence"/>
</dbReference>
<dbReference type="InterPro" id="IPR036097">
    <property type="entry name" value="HisK_dim/P_sf"/>
</dbReference>
<keyword evidence="11" id="KW-1185">Reference proteome</keyword>
<dbReference type="Pfam" id="PF00989">
    <property type="entry name" value="PAS"/>
    <property type="match status" value="1"/>
</dbReference>
<comment type="caution">
    <text evidence="10">The sequence shown here is derived from an EMBL/GenBank/DDBJ whole genome shotgun (WGS) entry which is preliminary data.</text>
</comment>
<evidence type="ECO:0000256" key="1">
    <source>
        <dbReference type="ARBA" id="ARBA00000085"/>
    </source>
</evidence>
<dbReference type="SUPFAM" id="SSF47384">
    <property type="entry name" value="Homodimeric domain of signal transducing histidine kinase"/>
    <property type="match status" value="1"/>
</dbReference>
<keyword evidence="4" id="KW-0808">Transferase</keyword>
<dbReference type="Gene3D" id="1.10.287.130">
    <property type="match status" value="1"/>
</dbReference>